<dbReference type="Pfam" id="PF04932">
    <property type="entry name" value="Wzy_C"/>
    <property type="match status" value="1"/>
</dbReference>
<dbReference type="Proteomes" id="UP000016529">
    <property type="component" value="Unassembled WGS sequence"/>
</dbReference>
<evidence type="ECO:0000256" key="5">
    <source>
        <dbReference type="SAM" id="Phobius"/>
    </source>
</evidence>
<evidence type="ECO:0000256" key="1">
    <source>
        <dbReference type="ARBA" id="ARBA00004141"/>
    </source>
</evidence>
<evidence type="ECO:0000313" key="7">
    <source>
        <dbReference type="EMBL" id="ERF78949.1"/>
    </source>
</evidence>
<feature type="transmembrane region" description="Helical" evidence="5">
    <location>
        <begin position="205"/>
        <end position="225"/>
    </location>
</feature>
<dbReference type="GO" id="GO:0016020">
    <property type="term" value="C:membrane"/>
    <property type="evidence" value="ECO:0007669"/>
    <property type="project" value="UniProtKB-SubCell"/>
</dbReference>
<evidence type="ECO:0000256" key="4">
    <source>
        <dbReference type="ARBA" id="ARBA00023136"/>
    </source>
</evidence>
<evidence type="ECO:0000313" key="8">
    <source>
        <dbReference type="Proteomes" id="UP000016529"/>
    </source>
</evidence>
<dbReference type="AlphaFoldDB" id="U1I9H4"/>
<evidence type="ECO:0000259" key="6">
    <source>
        <dbReference type="Pfam" id="PF04932"/>
    </source>
</evidence>
<sequence>MQFFLGLWNINFFIMQYWENTPIPRVNGFSYEPSYYGTYLSIGWFCLLYFYFNNRIIFSKYRIDFLLITVSMILSSSRMTIFFMFSFFNILFFKSLFLDGIKGKIKKNDIFILMIYLISFILIMGFILFFDLEKILFLLNGTGLFGTSSHSASMRGSDALYTLETFLNSPFIGYSLGGVATAIAEIQGIVVNSQAEAKLYEGMNIFLEILAASGIFGFLFFILWLKRLFKVSKKVSYICKEDTISFIILALRFSLIGELMLLMFNQNILRPYLWVLIGMLNVSIFVGITHNRGKKL</sequence>
<keyword evidence="4 5" id="KW-0472">Membrane</keyword>
<keyword evidence="2 5" id="KW-0812">Transmembrane</keyword>
<feature type="domain" description="O-antigen ligase-related" evidence="6">
    <location>
        <begin position="65"/>
        <end position="222"/>
    </location>
</feature>
<comment type="caution">
    <text evidence="7">The sequence shown here is derived from an EMBL/GenBank/DDBJ whole genome shotgun (WGS) entry which is preliminary data.</text>
</comment>
<name>U1I9H4_9PAST</name>
<reference evidence="7 8" key="1">
    <citation type="journal article" date="2013" name="Genome Announc.">
        <title>Draft Genome Sequence of Gallibacterium anatis bv. haemolytica 12656-12 Liver, an Isolate Obtained from the Liver of a Septicemic Chicken.</title>
        <authorList>
            <person name="Kudirkiene E."/>
            <person name="Christensen H."/>
            <person name="Bojesen A.M."/>
        </authorList>
    </citation>
    <scope>NUCLEOTIDE SEQUENCE [LARGE SCALE GENOMIC DNA]</scope>
    <source>
        <strain evidence="7">12656/12</strain>
    </source>
</reference>
<comment type="subcellular location">
    <subcellularLocation>
        <location evidence="1">Membrane</location>
        <topology evidence="1">Multi-pass membrane protein</topology>
    </subcellularLocation>
</comment>
<feature type="transmembrane region" description="Helical" evidence="5">
    <location>
        <begin position="271"/>
        <end position="289"/>
    </location>
</feature>
<feature type="transmembrane region" description="Helical" evidence="5">
    <location>
        <begin position="110"/>
        <end position="130"/>
    </location>
</feature>
<gene>
    <name evidence="7" type="ORF">N561_03455</name>
</gene>
<keyword evidence="3 5" id="KW-1133">Transmembrane helix</keyword>
<evidence type="ECO:0000256" key="3">
    <source>
        <dbReference type="ARBA" id="ARBA00022989"/>
    </source>
</evidence>
<feature type="transmembrane region" description="Helical" evidence="5">
    <location>
        <begin position="246"/>
        <end position="265"/>
    </location>
</feature>
<dbReference type="PATRIC" id="fig|1195244.3.peg.672"/>
<protein>
    <recommendedName>
        <fullName evidence="6">O-antigen ligase-related domain-containing protein</fullName>
    </recommendedName>
</protein>
<accession>U1I9H4</accession>
<feature type="transmembrane region" description="Helical" evidence="5">
    <location>
        <begin position="34"/>
        <end position="52"/>
    </location>
</feature>
<organism evidence="7 8">
    <name type="scientific">Gallibacterium anatis 12656/12</name>
    <dbReference type="NCBI Taxonomy" id="1195244"/>
    <lineage>
        <taxon>Bacteria</taxon>
        <taxon>Pseudomonadati</taxon>
        <taxon>Pseudomonadota</taxon>
        <taxon>Gammaproteobacteria</taxon>
        <taxon>Pasteurellales</taxon>
        <taxon>Pasteurellaceae</taxon>
        <taxon>Gallibacterium</taxon>
    </lineage>
</organism>
<proteinExistence type="predicted"/>
<evidence type="ECO:0000256" key="2">
    <source>
        <dbReference type="ARBA" id="ARBA00022692"/>
    </source>
</evidence>
<dbReference type="EMBL" id="AVOX01000012">
    <property type="protein sequence ID" value="ERF78949.1"/>
    <property type="molecule type" value="Genomic_DNA"/>
</dbReference>
<dbReference type="InterPro" id="IPR007016">
    <property type="entry name" value="O-antigen_ligase-rel_domated"/>
</dbReference>
<dbReference type="RefSeq" id="WP_021461257.1">
    <property type="nucleotide sequence ID" value="NZ_AVOX01000012.1"/>
</dbReference>